<dbReference type="InterPro" id="IPR009060">
    <property type="entry name" value="UBA-like_sf"/>
</dbReference>
<evidence type="ECO:0000313" key="2">
    <source>
        <dbReference type="EMBL" id="TNJ28020.1"/>
    </source>
</evidence>
<dbReference type="CDD" id="cd14348">
    <property type="entry name" value="UBA_p47"/>
    <property type="match status" value="1"/>
</dbReference>
<dbReference type="OrthoDB" id="270602at2759"/>
<dbReference type="Proteomes" id="UP000315496">
    <property type="component" value="Chromosome 3"/>
</dbReference>
<feature type="compositionally biased region" description="Low complexity" evidence="1">
    <location>
        <begin position="264"/>
        <end position="297"/>
    </location>
</feature>
<feature type="compositionally biased region" description="Pro residues" evidence="1">
    <location>
        <begin position="87"/>
        <end position="97"/>
    </location>
</feature>
<dbReference type="Gene3D" id="1.10.8.10">
    <property type="entry name" value="DNA helicase RuvA subunit, C-terminal domain"/>
    <property type="match status" value="1"/>
</dbReference>
<name>A0A4Z1SQQ6_GIAMU</name>
<evidence type="ECO:0000313" key="3">
    <source>
        <dbReference type="Proteomes" id="UP000315496"/>
    </source>
</evidence>
<accession>A0A4Z1SQQ6</accession>
<comment type="caution">
    <text evidence="2">The sequence shown here is derived from an EMBL/GenBank/DDBJ whole genome shotgun (WGS) entry which is preliminary data.</text>
</comment>
<evidence type="ECO:0000256" key="1">
    <source>
        <dbReference type="SAM" id="MobiDB-lite"/>
    </source>
</evidence>
<feature type="compositionally biased region" description="Basic and acidic residues" evidence="1">
    <location>
        <begin position="65"/>
        <end position="81"/>
    </location>
</feature>
<dbReference type="SUPFAM" id="SSF46934">
    <property type="entry name" value="UBA-like"/>
    <property type="match status" value="1"/>
</dbReference>
<protein>
    <submittedName>
        <fullName evidence="2">UBA-like domain-containing protein</fullName>
    </submittedName>
</protein>
<organism evidence="2 3">
    <name type="scientific">Giardia muris</name>
    <dbReference type="NCBI Taxonomy" id="5742"/>
    <lineage>
        <taxon>Eukaryota</taxon>
        <taxon>Metamonada</taxon>
        <taxon>Diplomonadida</taxon>
        <taxon>Hexamitidae</taxon>
        <taxon>Giardiinae</taxon>
        <taxon>Giardia</taxon>
    </lineage>
</organism>
<feature type="region of interest" description="Disordered" evidence="1">
    <location>
        <begin position="42"/>
        <end position="141"/>
    </location>
</feature>
<proteinExistence type="predicted"/>
<reference evidence="2 3" key="1">
    <citation type="submission" date="2019-05" db="EMBL/GenBank/DDBJ databases">
        <title>The compact genome of Giardia muris reveals important steps in the evolution of intestinal protozoan parasites.</title>
        <authorList>
            <person name="Xu F."/>
            <person name="Jimenez-Gonzalez A."/>
            <person name="Einarsson E."/>
            <person name="Astvaldsson A."/>
            <person name="Peirasmaki D."/>
            <person name="Eckmann L."/>
            <person name="Andersson J.O."/>
            <person name="Svard S.G."/>
            <person name="Jerlstrom-Hultqvist J."/>
        </authorList>
    </citation>
    <scope>NUCLEOTIDE SEQUENCE [LARGE SCALE GENOMIC DNA]</scope>
    <source>
        <strain evidence="2 3">Roberts-Thomson</strain>
    </source>
</reference>
<dbReference type="AlphaFoldDB" id="A0A4Z1SQQ6"/>
<dbReference type="EMBL" id="VDLU01000003">
    <property type="protein sequence ID" value="TNJ28020.1"/>
    <property type="molecule type" value="Genomic_DNA"/>
</dbReference>
<dbReference type="Pfam" id="PF14555">
    <property type="entry name" value="UBA_4"/>
    <property type="match status" value="1"/>
</dbReference>
<feature type="region of interest" description="Disordered" evidence="1">
    <location>
        <begin position="236"/>
        <end position="305"/>
    </location>
</feature>
<keyword evidence="3" id="KW-1185">Reference proteome</keyword>
<sequence>MSGVEQFCTVTGCGKSQARQFLEMAGNDVNQAIMLFFDSGVEPIPDFPSSSSKEPTKPTSHRPQHPVEKKPPPPQRTERPGPSKSEQPPPKSVPAPQPTRASATKAGPKPAQGKFSTMADYLSNSSDSDRPENDYYAGSGQKIRAQPNTIAAVNAAEAARESGCKVTIDFYDDGFLLNGHKPFFPFSNAKSNALLEEMRTAQTIPSDILNALHPEERPKQGQPIYTQIRTHAEKFDDSKLDSASSGGKKSYSFEAGEKKRSLGSASASTSVPAPTTTNTRGTTGGPSTSATGSGTPTLKLIPGKPTAPVRVKADKTYTMETNPDIHTIRDLLAAIHSAGGDIPTASECHVKVLSTGKLLTDISLTVGAAGIERQQVLVVRK</sequence>
<dbReference type="VEuPathDB" id="GiardiaDB:GMRT_13896"/>
<gene>
    <name evidence="2" type="ORF">GMRT_13896</name>
</gene>